<keyword evidence="1" id="KW-0732">Signal</keyword>
<keyword evidence="3" id="KW-1185">Reference proteome</keyword>
<accession>A0ABU3P6Q5</accession>
<organism evidence="2 3">
    <name type="scientific">Roseateles aquae</name>
    <dbReference type="NCBI Taxonomy" id="3077235"/>
    <lineage>
        <taxon>Bacteria</taxon>
        <taxon>Pseudomonadati</taxon>
        <taxon>Pseudomonadota</taxon>
        <taxon>Betaproteobacteria</taxon>
        <taxon>Burkholderiales</taxon>
        <taxon>Sphaerotilaceae</taxon>
        <taxon>Roseateles</taxon>
    </lineage>
</organism>
<feature type="chain" id="PRO_5046825709" evidence="1">
    <location>
        <begin position="28"/>
        <end position="416"/>
    </location>
</feature>
<sequence length="416" mass="46357">MSCGAFAGPKPWLLTLCLLLMAGQAFAEADLTNETELETDSLLQLRFGPALHADAGQEQLASAQAGLSLKRAAGHETWRLRLQAEARHSDAGDQASVGEAYLAHQQGRWSWRLGRQRFEWAITDTVSPSDLLNARDWRDLSRPQKLARTAFSLRQDSGDSSLEWVLAPRAAPSELPAGVWAQPLPPGLSQAPVDAGNSRWTTALRWSARLDEQEFSLVAFHGQSYAPMASLAAAADGRGWLLQPRQDGMDALSLGLTRPLWSGSLLRAEAALLNHQRSQRFAQWVISIDHERFAPFAADDSLYLLLQLQGERLIGERRDAPAGWWDFRRVFANSLMTRLQYKPGEQSRWQWALEANWRPRQGGTASEHFARMSLTRQLGEGLQLELSATSIGGPPASFWGSYARQDRLSLALQWRR</sequence>
<dbReference type="EMBL" id="JAVXZY010000001">
    <property type="protein sequence ID" value="MDT8997905.1"/>
    <property type="molecule type" value="Genomic_DNA"/>
</dbReference>
<feature type="signal peptide" evidence="1">
    <location>
        <begin position="1"/>
        <end position="27"/>
    </location>
</feature>
<proteinExistence type="predicted"/>
<dbReference type="RefSeq" id="WP_315648163.1">
    <property type="nucleotide sequence ID" value="NZ_JAVXZY010000001.1"/>
</dbReference>
<protein>
    <submittedName>
        <fullName evidence="2">Uncharacterized protein</fullName>
    </submittedName>
</protein>
<gene>
    <name evidence="2" type="ORF">RQP53_01295</name>
</gene>
<dbReference type="Proteomes" id="UP001246372">
    <property type="component" value="Unassembled WGS sequence"/>
</dbReference>
<comment type="caution">
    <text evidence="2">The sequence shown here is derived from an EMBL/GenBank/DDBJ whole genome shotgun (WGS) entry which is preliminary data.</text>
</comment>
<name>A0ABU3P6Q5_9BURK</name>
<evidence type="ECO:0000256" key="1">
    <source>
        <dbReference type="SAM" id="SignalP"/>
    </source>
</evidence>
<reference evidence="2" key="1">
    <citation type="submission" date="2023-09" db="EMBL/GenBank/DDBJ databases">
        <title>Paucibacter sp. APW11 Genome sequencing and assembly.</title>
        <authorList>
            <person name="Kim I."/>
        </authorList>
    </citation>
    <scope>NUCLEOTIDE SEQUENCE</scope>
    <source>
        <strain evidence="2">APW11</strain>
    </source>
</reference>
<evidence type="ECO:0000313" key="3">
    <source>
        <dbReference type="Proteomes" id="UP001246372"/>
    </source>
</evidence>
<evidence type="ECO:0000313" key="2">
    <source>
        <dbReference type="EMBL" id="MDT8997905.1"/>
    </source>
</evidence>